<dbReference type="AlphaFoldDB" id="A0A369WCH8"/>
<protein>
    <submittedName>
        <fullName evidence="2">YqhA family protein</fullName>
    </submittedName>
</protein>
<feature type="transmembrane region" description="Helical" evidence="1">
    <location>
        <begin position="79"/>
        <end position="99"/>
    </location>
</feature>
<evidence type="ECO:0000313" key="3">
    <source>
        <dbReference type="Proteomes" id="UP000253759"/>
    </source>
</evidence>
<feature type="transmembrane region" description="Helical" evidence="1">
    <location>
        <begin position="144"/>
        <end position="163"/>
    </location>
</feature>
<dbReference type="PANTHER" id="PTHR31721">
    <property type="entry name" value="OS06G0710300 PROTEIN"/>
    <property type="match status" value="1"/>
</dbReference>
<dbReference type="EMBL" id="QQNH01000004">
    <property type="protein sequence ID" value="RDE09821.1"/>
    <property type="molecule type" value="Genomic_DNA"/>
</dbReference>
<accession>A0A369WCH8</accession>
<feature type="transmembrane region" description="Helical" evidence="1">
    <location>
        <begin position="21"/>
        <end position="44"/>
    </location>
</feature>
<keyword evidence="1" id="KW-0472">Membrane</keyword>
<dbReference type="RefSeq" id="WP_114644984.1">
    <property type="nucleotide sequence ID" value="NZ_QQNH01000004.1"/>
</dbReference>
<dbReference type="Proteomes" id="UP000253759">
    <property type="component" value="Unassembled WGS sequence"/>
</dbReference>
<dbReference type="PANTHER" id="PTHR31721:SF4">
    <property type="entry name" value="OS06G0710300 PROTEIN"/>
    <property type="match status" value="1"/>
</dbReference>
<gene>
    <name evidence="2" type="ORF">DVH29_04595</name>
</gene>
<dbReference type="PIRSF" id="PIRSF026509">
    <property type="entry name" value="UCP026509"/>
    <property type="match status" value="1"/>
</dbReference>
<proteinExistence type="predicted"/>
<comment type="caution">
    <text evidence="2">The sequence shown here is derived from an EMBL/GenBank/DDBJ whole genome shotgun (WGS) entry which is preliminary data.</text>
</comment>
<sequence>MAGEETERPSSSGPIMGVLGVGVRLVMLVPVIAIQLAAIALIYYGAVETWHFVDGIVFGHGGEADHDHILLLAIEIVDLFLLATVVQVVSLGLYQLYFHQDLQLPPWLKIRTLDDLKSKLVGVVITVMSVYFLGRALTWTEGAGIAYLGAAIALVIVALTYFLSKIDSH</sequence>
<name>A0A369WCH8_9HYPH</name>
<dbReference type="Pfam" id="PF03350">
    <property type="entry name" value="UPF0114"/>
    <property type="match status" value="1"/>
</dbReference>
<reference evidence="3" key="1">
    <citation type="submission" date="2018-07" db="EMBL/GenBank/DDBJ databases">
        <authorList>
            <person name="Liu B.-T."/>
            <person name="Du Z."/>
        </authorList>
    </citation>
    <scope>NUCLEOTIDE SEQUENCE [LARGE SCALE GENOMIC DNA]</scope>
    <source>
        <strain evidence="3">XYN52</strain>
    </source>
</reference>
<evidence type="ECO:0000256" key="1">
    <source>
        <dbReference type="SAM" id="Phobius"/>
    </source>
</evidence>
<feature type="transmembrane region" description="Helical" evidence="1">
    <location>
        <begin position="120"/>
        <end position="138"/>
    </location>
</feature>
<keyword evidence="1" id="KW-1133">Transmembrane helix</keyword>
<organism evidence="2 3">
    <name type="scientific">Pelagibacterium lacus</name>
    <dbReference type="NCBI Taxonomy" id="2282655"/>
    <lineage>
        <taxon>Bacteria</taxon>
        <taxon>Pseudomonadati</taxon>
        <taxon>Pseudomonadota</taxon>
        <taxon>Alphaproteobacteria</taxon>
        <taxon>Hyphomicrobiales</taxon>
        <taxon>Devosiaceae</taxon>
        <taxon>Pelagibacterium</taxon>
    </lineage>
</organism>
<dbReference type="InterPro" id="IPR005134">
    <property type="entry name" value="UPF0114"/>
</dbReference>
<keyword evidence="3" id="KW-1185">Reference proteome</keyword>
<keyword evidence="1" id="KW-0812">Transmembrane</keyword>
<dbReference type="OrthoDB" id="511404at2"/>
<evidence type="ECO:0000313" key="2">
    <source>
        <dbReference type="EMBL" id="RDE09821.1"/>
    </source>
</evidence>